<keyword evidence="5" id="KW-1133">Transmembrane helix</keyword>
<gene>
    <name evidence="7" type="ORF">CL6EHI_073180</name>
</gene>
<dbReference type="InterPro" id="IPR017907">
    <property type="entry name" value="Znf_RING_CS"/>
</dbReference>
<dbReference type="PROSITE" id="PS50089">
    <property type="entry name" value="ZF_RING_2"/>
    <property type="match status" value="1"/>
</dbReference>
<proteinExistence type="predicted"/>
<feature type="transmembrane region" description="Helical" evidence="5">
    <location>
        <begin position="83"/>
        <end position="101"/>
    </location>
</feature>
<keyword evidence="2 4" id="KW-0863">Zinc-finger</keyword>
<keyword evidence="5" id="KW-0812">Transmembrane</keyword>
<dbReference type="InterPro" id="IPR001841">
    <property type="entry name" value="Znf_RING"/>
</dbReference>
<dbReference type="Pfam" id="PF13639">
    <property type="entry name" value="zf-RING_2"/>
    <property type="match status" value="1"/>
</dbReference>
<evidence type="ECO:0000313" key="8">
    <source>
        <dbReference type="Proteomes" id="UP000078387"/>
    </source>
</evidence>
<evidence type="ECO:0000256" key="5">
    <source>
        <dbReference type="SAM" id="Phobius"/>
    </source>
</evidence>
<dbReference type="EMBL" id="BDEQ01000001">
    <property type="protein sequence ID" value="GAT99354.1"/>
    <property type="molecule type" value="Genomic_DNA"/>
</dbReference>
<evidence type="ECO:0000256" key="2">
    <source>
        <dbReference type="ARBA" id="ARBA00022771"/>
    </source>
</evidence>
<dbReference type="Gene3D" id="3.30.40.10">
    <property type="entry name" value="Zinc/RING finger domain, C3HC4 (zinc finger)"/>
    <property type="match status" value="1"/>
</dbReference>
<evidence type="ECO:0000256" key="3">
    <source>
        <dbReference type="ARBA" id="ARBA00022833"/>
    </source>
</evidence>
<dbReference type="VEuPathDB" id="AmoebaDB:EHI5A_062100"/>
<reference evidence="7 8" key="1">
    <citation type="submission" date="2016-05" db="EMBL/GenBank/DDBJ databases">
        <title>First whole genome sequencing of Entamoeba histolytica HM1:IMSS-clone-6.</title>
        <authorList>
            <person name="Mukherjee Avik.K."/>
            <person name="Izumyama S."/>
            <person name="Nakada-Tsukui K."/>
            <person name="Nozaki T."/>
        </authorList>
    </citation>
    <scope>NUCLEOTIDE SEQUENCE [LARGE SCALE GENOMIC DNA]</scope>
    <source>
        <strain evidence="7 8">HM1:IMSS clone 6</strain>
    </source>
</reference>
<dbReference type="VEuPathDB" id="AmoebaDB:EHI8A_187780"/>
<keyword evidence="3" id="KW-0862">Zinc</keyword>
<dbReference type="InterPro" id="IPR013083">
    <property type="entry name" value="Znf_RING/FYVE/PHD"/>
</dbReference>
<organism evidence="7 8">
    <name type="scientific">Entamoeba histolytica</name>
    <dbReference type="NCBI Taxonomy" id="5759"/>
    <lineage>
        <taxon>Eukaryota</taxon>
        <taxon>Amoebozoa</taxon>
        <taxon>Evosea</taxon>
        <taxon>Archamoebae</taxon>
        <taxon>Mastigamoebida</taxon>
        <taxon>Entamoebidae</taxon>
        <taxon>Entamoeba</taxon>
    </lineage>
</organism>
<dbReference type="VEuPathDB" id="AmoebaDB:EHI7A_165110"/>
<dbReference type="Proteomes" id="UP000078387">
    <property type="component" value="Unassembled WGS sequence"/>
</dbReference>
<dbReference type="AlphaFoldDB" id="A0A5K1TZJ5"/>
<dbReference type="OMA" id="SEQNLTC"/>
<evidence type="ECO:0000256" key="4">
    <source>
        <dbReference type="PROSITE-ProRule" id="PRU00175"/>
    </source>
</evidence>
<dbReference type="VEuPathDB" id="AmoebaDB:EHI_073180"/>
<protein>
    <submittedName>
        <fullName evidence="7">Zinc finger domain containing protein</fullName>
    </submittedName>
</protein>
<sequence length="102" mass="11746">MNNTCCICYGDIVDCTITPCGHAFCYQCIKEWLSRVPNCPVCKSRVLLNQIIRVNKNKNHPTKNEQSTIFQDNLPVIKFWGKLLLGLLFPILMFLVIIQLMD</sequence>
<feature type="domain" description="RING-type" evidence="6">
    <location>
        <begin position="5"/>
        <end position="43"/>
    </location>
</feature>
<comment type="caution">
    <text evidence="7">The sequence shown here is derived from an EMBL/GenBank/DDBJ whole genome shotgun (WGS) entry which is preliminary data.</text>
</comment>
<dbReference type="PROSITE" id="PS00518">
    <property type="entry name" value="ZF_RING_1"/>
    <property type="match status" value="1"/>
</dbReference>
<dbReference type="GO" id="GO:0008270">
    <property type="term" value="F:zinc ion binding"/>
    <property type="evidence" value="ECO:0007669"/>
    <property type="project" value="UniProtKB-KW"/>
</dbReference>
<evidence type="ECO:0000256" key="1">
    <source>
        <dbReference type="ARBA" id="ARBA00022723"/>
    </source>
</evidence>
<dbReference type="SMART" id="SM00184">
    <property type="entry name" value="RING"/>
    <property type="match status" value="1"/>
</dbReference>
<keyword evidence="5" id="KW-0472">Membrane</keyword>
<keyword evidence="1" id="KW-0479">Metal-binding</keyword>
<name>A0A5K1TZJ5_ENTHI</name>
<dbReference type="InterPro" id="IPR047126">
    <property type="entry name" value="RNF141-like"/>
</dbReference>
<dbReference type="SUPFAM" id="SSF57850">
    <property type="entry name" value="RING/U-box"/>
    <property type="match status" value="1"/>
</dbReference>
<dbReference type="PANTHER" id="PTHR12109">
    <property type="entry name" value="RING FINGER PROTEIN 141-RELATED"/>
    <property type="match status" value="1"/>
</dbReference>
<evidence type="ECO:0000259" key="6">
    <source>
        <dbReference type="PROSITE" id="PS50089"/>
    </source>
</evidence>
<evidence type="ECO:0000313" key="7">
    <source>
        <dbReference type="EMBL" id="GAT99354.1"/>
    </source>
</evidence>
<accession>A0A5K1TZJ5</accession>
<dbReference type="VEuPathDB" id="AmoebaDB:KM1_078310"/>